<dbReference type="InterPro" id="IPR052895">
    <property type="entry name" value="HetReg/Transcr_Mod"/>
</dbReference>
<dbReference type="InterPro" id="IPR036770">
    <property type="entry name" value="Ankyrin_rpt-contain_sf"/>
</dbReference>
<dbReference type="Proteomes" id="UP000566819">
    <property type="component" value="Unassembled WGS sequence"/>
</dbReference>
<feature type="region of interest" description="Disordered" evidence="1">
    <location>
        <begin position="250"/>
        <end position="280"/>
    </location>
</feature>
<organism evidence="3 4">
    <name type="scientific">Cudoniella acicularis</name>
    <dbReference type="NCBI Taxonomy" id="354080"/>
    <lineage>
        <taxon>Eukaryota</taxon>
        <taxon>Fungi</taxon>
        <taxon>Dikarya</taxon>
        <taxon>Ascomycota</taxon>
        <taxon>Pezizomycotina</taxon>
        <taxon>Leotiomycetes</taxon>
        <taxon>Helotiales</taxon>
        <taxon>Tricladiaceae</taxon>
        <taxon>Cudoniella</taxon>
    </lineage>
</organism>
<dbReference type="SUPFAM" id="SSF48403">
    <property type="entry name" value="Ankyrin repeat"/>
    <property type="match status" value="1"/>
</dbReference>
<feature type="compositionally biased region" description="Basic and acidic residues" evidence="1">
    <location>
        <begin position="271"/>
        <end position="280"/>
    </location>
</feature>
<comment type="caution">
    <text evidence="3">The sequence shown here is derived from an EMBL/GenBank/DDBJ whole genome shotgun (WGS) entry which is preliminary data.</text>
</comment>
<gene>
    <name evidence="3" type="ORF">G7Y89_g10796</name>
</gene>
<evidence type="ECO:0000256" key="1">
    <source>
        <dbReference type="SAM" id="MobiDB-lite"/>
    </source>
</evidence>
<sequence length="709" mass="80379">MGANAVAKYPDPSLDLPCSLKFIEMFGNAHPESVLERVIPVLKFRWPGPNWWKSADFTPVAEYCEILVEAGAEDKDCEALLEQSVKGGYFDTMKWLIDRGIRLKKVPICENIKAIEILLGYGWAIDEKEFQIHAIKVGHLELTKFLVARYGPLIKEQALLDVDNPDNVLKLIEYGADPALPGLPQTSVEAVVGAMPRFHLEISSFCEKFFPALRAIGNKCKPTEFPELPWPGEHVEFEFPDLVLRQRDNTDLVPSGNPEVEQGAESAEDQSVEKPGGESAEKLVEIPIESIPIDTQEILLDATGSPYDYSPLLFPDSIRILKLQPSTTSEAPLECRLINSSISHGAPYEVLSGHWGDGSQRTPIHLSSGIHFITSELESALRCVRLDTKPRFLWIQSLCINHHNIQEKNQQINMLRDIHMSSQRLLVWLGSTADSSDLLIRYIQDTTLVEAKPIPDTVFMFQPDAHRDWVMTEETTPGTRYSPTMKDAFERFCRRPWFYRAWSLPELSLCREMTVYCGDESHSPKQTNGENLFQKLVIPYPYPQETVQSQKNPWDSHKSKTVNGPAYVKWLGNLGSLSKNDLHGFTELYTNYSVFLGGWHWGRPPFAHVLKTYDPQDIVFASLALSPKITFPVNYGLGITQQFISMTRFVLEKDQKLDLLDNCGHRKKNPESPLLGPRLHLYRLHGLTQFKHALGRAGLPRNPRSEIRR</sequence>
<evidence type="ECO:0000259" key="2">
    <source>
        <dbReference type="Pfam" id="PF06985"/>
    </source>
</evidence>
<evidence type="ECO:0000313" key="4">
    <source>
        <dbReference type="Proteomes" id="UP000566819"/>
    </source>
</evidence>
<dbReference type="Pfam" id="PF06985">
    <property type="entry name" value="HET"/>
    <property type="match status" value="1"/>
</dbReference>
<keyword evidence="4" id="KW-1185">Reference proteome</keyword>
<dbReference type="AlphaFoldDB" id="A0A8H4VYF2"/>
<protein>
    <recommendedName>
        <fullName evidence="2">Heterokaryon incompatibility domain-containing protein</fullName>
    </recommendedName>
</protein>
<evidence type="ECO:0000313" key="3">
    <source>
        <dbReference type="EMBL" id="KAF4627358.1"/>
    </source>
</evidence>
<dbReference type="EMBL" id="JAAMPI010000982">
    <property type="protein sequence ID" value="KAF4627358.1"/>
    <property type="molecule type" value="Genomic_DNA"/>
</dbReference>
<name>A0A8H4VYF2_9HELO</name>
<dbReference type="InterPro" id="IPR010730">
    <property type="entry name" value="HET"/>
</dbReference>
<feature type="domain" description="Heterokaryon incompatibility" evidence="2">
    <location>
        <begin position="348"/>
        <end position="506"/>
    </location>
</feature>
<dbReference type="PANTHER" id="PTHR24148">
    <property type="entry name" value="ANKYRIN REPEAT DOMAIN-CONTAINING PROTEIN 39 HOMOLOG-RELATED"/>
    <property type="match status" value="1"/>
</dbReference>
<accession>A0A8H4VYF2</accession>
<dbReference type="OrthoDB" id="2157530at2759"/>
<reference evidence="3 4" key="1">
    <citation type="submission" date="2020-03" db="EMBL/GenBank/DDBJ databases">
        <title>Draft Genome Sequence of Cudoniella acicularis.</title>
        <authorList>
            <person name="Buettner E."/>
            <person name="Kellner H."/>
        </authorList>
    </citation>
    <scope>NUCLEOTIDE SEQUENCE [LARGE SCALE GENOMIC DNA]</scope>
    <source>
        <strain evidence="3 4">DSM 108380</strain>
    </source>
</reference>
<dbReference type="PANTHER" id="PTHR24148:SF64">
    <property type="entry name" value="HETEROKARYON INCOMPATIBILITY DOMAIN-CONTAINING PROTEIN"/>
    <property type="match status" value="1"/>
</dbReference>
<proteinExistence type="predicted"/>